<keyword evidence="2" id="KW-1185">Reference proteome</keyword>
<dbReference type="EMBL" id="KZ819960">
    <property type="protein sequence ID" value="PWN50181.1"/>
    <property type="molecule type" value="Genomic_DNA"/>
</dbReference>
<gene>
    <name evidence="1" type="ORF">IE53DRAFT_379965</name>
</gene>
<organism evidence="1 2">
    <name type="scientific">Violaceomyces palustris</name>
    <dbReference type="NCBI Taxonomy" id="1673888"/>
    <lineage>
        <taxon>Eukaryota</taxon>
        <taxon>Fungi</taxon>
        <taxon>Dikarya</taxon>
        <taxon>Basidiomycota</taxon>
        <taxon>Ustilaginomycotina</taxon>
        <taxon>Ustilaginomycetes</taxon>
        <taxon>Violaceomycetales</taxon>
        <taxon>Violaceomycetaceae</taxon>
        <taxon>Violaceomyces</taxon>
    </lineage>
</organism>
<accession>A0ACD0NWN0</accession>
<proteinExistence type="predicted"/>
<evidence type="ECO:0000313" key="2">
    <source>
        <dbReference type="Proteomes" id="UP000245626"/>
    </source>
</evidence>
<dbReference type="Proteomes" id="UP000245626">
    <property type="component" value="Unassembled WGS sequence"/>
</dbReference>
<reference evidence="1 2" key="1">
    <citation type="journal article" date="2018" name="Mol. Biol. Evol.">
        <title>Broad Genomic Sampling Reveals a Smut Pathogenic Ancestry of the Fungal Clade Ustilaginomycotina.</title>
        <authorList>
            <person name="Kijpornyongpan T."/>
            <person name="Mondo S.J."/>
            <person name="Barry K."/>
            <person name="Sandor L."/>
            <person name="Lee J."/>
            <person name="Lipzen A."/>
            <person name="Pangilinan J."/>
            <person name="LaButti K."/>
            <person name="Hainaut M."/>
            <person name="Henrissat B."/>
            <person name="Grigoriev I.V."/>
            <person name="Spatafora J.W."/>
            <person name="Aime M.C."/>
        </authorList>
    </citation>
    <scope>NUCLEOTIDE SEQUENCE [LARGE SCALE GENOMIC DNA]</scope>
    <source>
        <strain evidence="1 2">SA 807</strain>
    </source>
</reference>
<evidence type="ECO:0000313" key="1">
    <source>
        <dbReference type="EMBL" id="PWN50181.1"/>
    </source>
</evidence>
<sequence length="247" mass="26747">MFPSRLKYKSGGASNSASSSRVCQRCEQTGHATYECKNPRPYKSRPTRAQAFDNPKLAKKLANTQVEIPEDFRRKGTADSILAKRSKEQEAKSGSKKRSSPSKPSVDKTSVSRKKIRRSSVSSSSSSYTSSSVTSSSSSGSSPSSRSSSSRSGTSRTWTGSDSESSSSDGSRRDGRRGRGSGGRSRGTRGESRDVILRVRSFEIEVEVEVEVGGFFLQVSIKVACLLLLFERSIQVSSIHPNRAPSV</sequence>
<protein>
    <submittedName>
        <fullName evidence="1">Uncharacterized protein</fullName>
    </submittedName>
</protein>
<name>A0ACD0NWN0_9BASI</name>